<evidence type="ECO:0000256" key="2">
    <source>
        <dbReference type="ARBA" id="ARBA00022603"/>
    </source>
</evidence>
<name>A0A812R7A6_9DINO</name>
<dbReference type="InterPro" id="IPR050390">
    <property type="entry name" value="C5-Methyltransferase"/>
</dbReference>
<dbReference type="EC" id="2.1.1.37" evidence="1"/>
<dbReference type="SUPFAM" id="SSF53335">
    <property type="entry name" value="S-adenosyl-L-methionine-dependent methyltransferases"/>
    <property type="match status" value="1"/>
</dbReference>
<keyword evidence="4 5" id="KW-0949">S-adenosyl-L-methionine</keyword>
<dbReference type="GO" id="GO:0003886">
    <property type="term" value="F:DNA (cytosine-5-)-methyltransferase activity"/>
    <property type="evidence" value="ECO:0007669"/>
    <property type="project" value="UniProtKB-EC"/>
</dbReference>
<keyword evidence="9" id="KW-1185">Reference proteome</keyword>
<evidence type="ECO:0000256" key="1">
    <source>
        <dbReference type="ARBA" id="ARBA00011975"/>
    </source>
</evidence>
<proteinExistence type="inferred from homology"/>
<comment type="similarity">
    <text evidence="5 6">Belongs to the class I-like SAM-binding methyltransferase superfamily. C5-methyltransferase family.</text>
</comment>
<dbReference type="InterPro" id="IPR029063">
    <property type="entry name" value="SAM-dependent_MTases_sf"/>
</dbReference>
<feature type="region of interest" description="Disordered" evidence="7">
    <location>
        <begin position="864"/>
        <end position="889"/>
    </location>
</feature>
<keyword evidence="3 5" id="KW-0808">Transferase</keyword>
<evidence type="ECO:0000313" key="8">
    <source>
        <dbReference type="EMBL" id="CAE7423537.1"/>
    </source>
</evidence>
<feature type="active site" evidence="5">
    <location>
        <position position="73"/>
    </location>
</feature>
<dbReference type="GO" id="GO:0032259">
    <property type="term" value="P:methylation"/>
    <property type="evidence" value="ECO:0007669"/>
    <property type="project" value="UniProtKB-KW"/>
</dbReference>
<dbReference type="GO" id="GO:0005634">
    <property type="term" value="C:nucleus"/>
    <property type="evidence" value="ECO:0007669"/>
    <property type="project" value="TreeGrafter"/>
</dbReference>
<evidence type="ECO:0000256" key="5">
    <source>
        <dbReference type="PROSITE-ProRule" id="PRU01016"/>
    </source>
</evidence>
<dbReference type="EMBL" id="CAJNJA010018455">
    <property type="protein sequence ID" value="CAE7423537.1"/>
    <property type="molecule type" value="Genomic_DNA"/>
</dbReference>
<feature type="compositionally biased region" description="Basic and acidic residues" evidence="7">
    <location>
        <begin position="1286"/>
        <end position="1299"/>
    </location>
</feature>
<dbReference type="OrthoDB" id="431815at2759"/>
<accession>A0A812R7A6</accession>
<organism evidence="8 9">
    <name type="scientific">Symbiodinium necroappetens</name>
    <dbReference type="NCBI Taxonomy" id="1628268"/>
    <lineage>
        <taxon>Eukaryota</taxon>
        <taxon>Sar</taxon>
        <taxon>Alveolata</taxon>
        <taxon>Dinophyceae</taxon>
        <taxon>Suessiales</taxon>
        <taxon>Symbiodiniaceae</taxon>
        <taxon>Symbiodinium</taxon>
    </lineage>
</organism>
<sequence length="1426" mass="159235">MGCDLVALTLCGLAKHCHLVGWSEIDEGKRKLHNLVRQYLQFPGDEAEGPVDVSSRDHERAKACDIYVAGFPCPSFSSLGKGAGDREFRGQLTYHGLLYVCYHQPRIVILENVQGLLHKRHAGLTNCIKETLASLGYKVYCKTLNTMHYGIPQSRPRVFIVAVQEKYKKHKFRWPAPIEHSKKALGFFLDTQTVGDDNTVDLSKFTSKFGEDVYRKSCVLDVGCSDRWANFKAGVAPCLTRSRLNKDPLDFYIPRLRRRLNLGEAARLQGLPRALAKTLVRGTSKKIFGSAVGDGMSINVLCKVLLAALHCVGYIESATQLDPWQETATGSSLADEEIQKKLTEFEASSEFQEIPEGEKTKKREDLERDAKMARAKAATEKKQQAHGQGGLTSSAPSAQLPKKKAAPPPAPLDVNNADYYKNVQEDLQKILKVMGSDFGRKVAVQIAAKDKDGDGGVQEPYNKEMCERAMGNQGQYVAAGNLLWVDVLRSPSPGVPLSFRTVQELADFRWPADKEPSFARVLLQVVGPVPGHVPDVPQALQTLTPEGYVHSMLHACARQLPEHKDRWSLTLRSVPLCFVQEPDDEWIASWNNRNAIAQDFESLGRTAFQMAQEMKLLKKRLETEANRALSNADFQKQIKDSGLKKASSQDELSTNLISTALAVAEKLTGEEVLTTIRDLEDRYGRGSCLNSMLKLHALATKTTPGKRGFIFQALRDMIFRNMVENDDVSKTFLVGDGHNTCGFIALTELKLECLAHFKAVVLPRAQIREQDRVVIAEALLDHATYNERMLGDDVAWQGMLLESSMQALRFLEDLVYSKKYDNHLKQLARGKKSMEEVMENEVLKEKWGQVEQLRTNELAEEKVKLRRETEPEETPEDPDAGTALAQMRKPASSFTEETEAYWLAVANEMVRRFVSFMVLPETQNQMMQLVAQSVLKDVEVVAGSTCCCLWMDMDLLGESCGGPLAQRGLRRSKPFEVSTWKSLLHGALLARGAQQKSDDGEAPVPCDTDLVLIHSGGRQDILASARQMFRLEKSKQVVNTDAWEKKVGVVFNEEGIRQRKKRVKTSDGYSQQTDVFAYTQKGCVPETFPERRRKHYSGYNTGDVIGWVDCVGPDDLWVTSRQEKEEILGQKGILKLTDKEKISLLQDTKVGEEASSVESVFPSAKLPIKFHLETLWSYCASCAIDFTPGQGDFLRACVESRTPVLCFGLTEKHNKCLEEQLTKWVVKCMATEGSNLHRKNAKEVLDNLKKRPLHVGGDNGGTEGEPTEKKPKNGEPKNKPKPKASNKKDQSSDSVESAKKTKKKDKSKKSKKPTKKKKEESSSSSSTEPWSQIHEAWAQHLVLPDCSFSCILLQPLQTLVLPARAFLADADPGIPLRACVLRGLTRKTSFGSEMCLWKSVIAAGRADRDRLPFSYNPGPCKARNLR</sequence>
<feature type="compositionally biased region" description="Basic and acidic residues" evidence="7">
    <location>
        <begin position="1266"/>
        <end position="1278"/>
    </location>
</feature>
<keyword evidence="2 5" id="KW-0489">Methyltransferase</keyword>
<dbReference type="InterPro" id="IPR001525">
    <property type="entry name" value="C5_MeTfrase"/>
</dbReference>
<feature type="compositionally biased region" description="Acidic residues" evidence="7">
    <location>
        <begin position="870"/>
        <end position="879"/>
    </location>
</feature>
<dbReference type="Gene3D" id="3.40.50.150">
    <property type="entry name" value="Vaccinia Virus protein VP39"/>
    <property type="match status" value="1"/>
</dbReference>
<reference evidence="8" key="1">
    <citation type="submission" date="2021-02" db="EMBL/GenBank/DDBJ databases">
        <authorList>
            <person name="Dougan E. K."/>
            <person name="Rhodes N."/>
            <person name="Thang M."/>
            <person name="Chan C."/>
        </authorList>
    </citation>
    <scope>NUCLEOTIDE SEQUENCE</scope>
</reference>
<dbReference type="Pfam" id="PF00145">
    <property type="entry name" value="DNA_methylase"/>
    <property type="match status" value="1"/>
</dbReference>
<gene>
    <name evidence="8" type="primary">ngoBIM</name>
    <name evidence="8" type="ORF">SNEC2469_LOCUS11617</name>
</gene>
<feature type="region of interest" description="Disordered" evidence="7">
    <location>
        <begin position="348"/>
        <end position="413"/>
    </location>
</feature>
<feature type="compositionally biased region" description="Basic and acidic residues" evidence="7">
    <location>
        <begin position="356"/>
        <end position="383"/>
    </location>
</feature>
<protein>
    <recommendedName>
        <fullName evidence="1">DNA (cytosine-5-)-methyltransferase</fullName>
        <ecNumber evidence="1">2.1.1.37</ecNumber>
    </recommendedName>
</protein>
<evidence type="ECO:0000256" key="6">
    <source>
        <dbReference type="RuleBase" id="RU000416"/>
    </source>
</evidence>
<evidence type="ECO:0000256" key="4">
    <source>
        <dbReference type="ARBA" id="ARBA00022691"/>
    </source>
</evidence>
<dbReference type="NCBIfam" id="TIGR00675">
    <property type="entry name" value="dcm"/>
    <property type="match status" value="1"/>
</dbReference>
<feature type="region of interest" description="Disordered" evidence="7">
    <location>
        <begin position="1246"/>
        <end position="1329"/>
    </location>
</feature>
<dbReference type="PROSITE" id="PS51679">
    <property type="entry name" value="SAM_MT_C5"/>
    <property type="match status" value="1"/>
</dbReference>
<evidence type="ECO:0000313" key="9">
    <source>
        <dbReference type="Proteomes" id="UP000601435"/>
    </source>
</evidence>
<dbReference type="GO" id="GO:0044027">
    <property type="term" value="P:negative regulation of gene expression via chromosomal CpG island methylation"/>
    <property type="evidence" value="ECO:0007669"/>
    <property type="project" value="TreeGrafter"/>
</dbReference>
<dbReference type="GO" id="GO:0003677">
    <property type="term" value="F:DNA binding"/>
    <property type="evidence" value="ECO:0007669"/>
    <property type="project" value="TreeGrafter"/>
</dbReference>
<dbReference type="Proteomes" id="UP000601435">
    <property type="component" value="Unassembled WGS sequence"/>
</dbReference>
<evidence type="ECO:0000256" key="3">
    <source>
        <dbReference type="ARBA" id="ARBA00022679"/>
    </source>
</evidence>
<dbReference type="PANTHER" id="PTHR10629">
    <property type="entry name" value="CYTOSINE-SPECIFIC METHYLTRANSFERASE"/>
    <property type="match status" value="1"/>
</dbReference>
<comment type="caution">
    <text evidence="8">The sequence shown here is derived from an EMBL/GenBank/DDBJ whole genome shotgun (WGS) entry which is preliminary data.</text>
</comment>
<dbReference type="PANTHER" id="PTHR10629:SF52">
    <property type="entry name" value="DNA (CYTOSINE-5)-METHYLTRANSFERASE 1"/>
    <property type="match status" value="1"/>
</dbReference>
<dbReference type="PRINTS" id="PR00105">
    <property type="entry name" value="C5METTRFRASE"/>
</dbReference>
<feature type="compositionally biased region" description="Basic residues" evidence="7">
    <location>
        <begin position="1300"/>
        <end position="1316"/>
    </location>
</feature>
<evidence type="ECO:0000256" key="7">
    <source>
        <dbReference type="SAM" id="MobiDB-lite"/>
    </source>
</evidence>